<evidence type="ECO:0000313" key="2">
    <source>
        <dbReference type="EMBL" id="KAF7549968.1"/>
    </source>
</evidence>
<proteinExistence type="predicted"/>
<comment type="caution">
    <text evidence="2">The sequence shown here is derived from an EMBL/GenBank/DDBJ whole genome shotgun (WGS) entry which is preliminary data.</text>
</comment>
<feature type="compositionally biased region" description="Basic and acidic residues" evidence="1">
    <location>
        <begin position="169"/>
        <end position="179"/>
    </location>
</feature>
<protein>
    <submittedName>
        <fullName evidence="2">Uncharacterized protein</fullName>
    </submittedName>
</protein>
<evidence type="ECO:0000256" key="1">
    <source>
        <dbReference type="SAM" id="MobiDB-lite"/>
    </source>
</evidence>
<feature type="region of interest" description="Disordered" evidence="1">
    <location>
        <begin position="116"/>
        <end position="193"/>
    </location>
</feature>
<feature type="compositionally biased region" description="Basic and acidic residues" evidence="1">
    <location>
        <begin position="45"/>
        <end position="69"/>
    </location>
</feature>
<gene>
    <name evidence="2" type="ORF">G7Z17_g6023</name>
</gene>
<reference evidence="2" key="1">
    <citation type="submission" date="2020-03" db="EMBL/GenBank/DDBJ databases">
        <title>Draft Genome Sequence of Cylindrodendrum hubeiense.</title>
        <authorList>
            <person name="Buettner E."/>
            <person name="Kellner H."/>
        </authorList>
    </citation>
    <scope>NUCLEOTIDE SEQUENCE</scope>
    <source>
        <strain evidence="2">IHI 201604</strain>
    </source>
</reference>
<sequence length="226" mass="24130">MLRVKPSTISLTHVELKDFERRLSHTQADSFNLEQTADDEDELSAAERDDGDLHLSSESAPSHEDLDLTRTQDAGSTAAFGVNLSPLGSMRRSVSIHHRTIPGEHGGIAVEAAAQSDTPQGLRGGSEGSLNEPPVFELPLRGAIPSPFSPAPRATHVETEQPNDQLQSGRDDFLAHGDDLPSYDGGTGSGGPVVGDGRQIQPRIEHTMPPSYNAVATICRRDRGGV</sequence>
<feature type="region of interest" description="Disordered" evidence="1">
    <location>
        <begin position="30"/>
        <end position="69"/>
    </location>
</feature>
<dbReference type="Proteomes" id="UP000722485">
    <property type="component" value="Unassembled WGS sequence"/>
</dbReference>
<dbReference type="OrthoDB" id="3437607at2759"/>
<keyword evidence="3" id="KW-1185">Reference proteome</keyword>
<dbReference type="EMBL" id="JAANBB010000109">
    <property type="protein sequence ID" value="KAF7549968.1"/>
    <property type="molecule type" value="Genomic_DNA"/>
</dbReference>
<accession>A0A9P5HAP5</accession>
<organism evidence="2 3">
    <name type="scientific">Cylindrodendrum hubeiense</name>
    <dbReference type="NCBI Taxonomy" id="595255"/>
    <lineage>
        <taxon>Eukaryota</taxon>
        <taxon>Fungi</taxon>
        <taxon>Dikarya</taxon>
        <taxon>Ascomycota</taxon>
        <taxon>Pezizomycotina</taxon>
        <taxon>Sordariomycetes</taxon>
        <taxon>Hypocreomycetidae</taxon>
        <taxon>Hypocreales</taxon>
        <taxon>Nectriaceae</taxon>
        <taxon>Cylindrodendrum</taxon>
    </lineage>
</organism>
<dbReference type="AlphaFoldDB" id="A0A9P5HAP5"/>
<name>A0A9P5HAP5_9HYPO</name>
<evidence type="ECO:0000313" key="3">
    <source>
        <dbReference type="Proteomes" id="UP000722485"/>
    </source>
</evidence>